<proteinExistence type="predicted"/>
<dbReference type="InterPro" id="IPR029044">
    <property type="entry name" value="Nucleotide-diphossugar_trans"/>
</dbReference>
<evidence type="ECO:0000313" key="2">
    <source>
        <dbReference type="EMBL" id="PSJ06785.1"/>
    </source>
</evidence>
<evidence type="ECO:0000259" key="1">
    <source>
        <dbReference type="Pfam" id="PF00535"/>
    </source>
</evidence>
<protein>
    <submittedName>
        <fullName evidence="2">Glycosyltransferase</fullName>
    </submittedName>
</protein>
<comment type="caution">
    <text evidence="2">The sequence shown here is derived from an EMBL/GenBank/DDBJ whole genome shotgun (WGS) entry which is preliminary data.</text>
</comment>
<dbReference type="CDD" id="cd00761">
    <property type="entry name" value="Glyco_tranf_GTA_type"/>
    <property type="match status" value="1"/>
</dbReference>
<dbReference type="AlphaFoldDB" id="A0A2P7MZZ8"/>
<dbReference type="Gene3D" id="3.90.550.10">
    <property type="entry name" value="Spore Coat Polysaccharide Biosynthesis Protein SpsA, Chain A"/>
    <property type="match status" value="1"/>
</dbReference>
<keyword evidence="3" id="KW-1185">Reference proteome</keyword>
<dbReference type="Proteomes" id="UP000243002">
    <property type="component" value="Unassembled WGS sequence"/>
</dbReference>
<feature type="domain" description="Glycosyltransferase 2-like" evidence="1">
    <location>
        <begin position="7"/>
        <end position="88"/>
    </location>
</feature>
<reference evidence="2 3" key="1">
    <citation type="journal article" date="2018" name="Environ. Microbiol.">
        <title>Ecological and genomic features of two widespread freshwater picocyanobacteria.</title>
        <authorList>
            <person name="Cabello-Yeves P.J."/>
            <person name="Picazo A."/>
            <person name="Camacho A."/>
            <person name="Callieri C."/>
            <person name="Rosselli R."/>
            <person name="Roda-Garcia J.J."/>
            <person name="Coutinho F.H."/>
            <person name="Rodriguez-Valera F."/>
        </authorList>
    </citation>
    <scope>NUCLEOTIDE SEQUENCE [LARGE SCALE GENOMIC DNA]</scope>
    <source>
        <strain evidence="2 3">Tous</strain>
    </source>
</reference>
<name>A0A2P7MZZ8_9CYAN</name>
<evidence type="ECO:0000313" key="3">
    <source>
        <dbReference type="Proteomes" id="UP000243002"/>
    </source>
</evidence>
<dbReference type="SUPFAM" id="SSF53448">
    <property type="entry name" value="Nucleotide-diphospho-sugar transferases"/>
    <property type="match status" value="1"/>
</dbReference>
<dbReference type="EMBL" id="PXXO01000002">
    <property type="protein sequence ID" value="PSJ06785.1"/>
    <property type="molecule type" value="Genomic_DNA"/>
</dbReference>
<dbReference type="Pfam" id="PF00535">
    <property type="entry name" value="Glycos_transf_2"/>
    <property type="match status" value="1"/>
</dbReference>
<sequence length="233" mass="25039">MLSKLNRSLNENNCSIEHVIVVDGNDLEALPAELAANATVIASARPIGQAAARNLGLLVARGEWITSADDDDWLYPHSIDKRLAAINGQAGAQWAAGYCTDDLKNDPAIVAAGPCLAGDVWRAWPSPHDSIPLGPTTLLVQAALLKRVGGWMGLPQGEDVGMMIAVTSSAPGVLISDYVYHIRLHVGQMTKSAWFDDLELLSRRSAWERGQTILSQQLASSSVPLIRQRIATL</sequence>
<organism evidence="2 3">
    <name type="scientific">Cyanobium usitatum str. Tous</name>
    <dbReference type="NCBI Taxonomy" id="2116684"/>
    <lineage>
        <taxon>Bacteria</taxon>
        <taxon>Bacillati</taxon>
        <taxon>Cyanobacteriota</taxon>
        <taxon>Cyanophyceae</taxon>
        <taxon>Synechococcales</taxon>
        <taxon>Prochlorococcaceae</taxon>
        <taxon>Cyanobium</taxon>
    </lineage>
</organism>
<dbReference type="GO" id="GO:0016740">
    <property type="term" value="F:transferase activity"/>
    <property type="evidence" value="ECO:0007669"/>
    <property type="project" value="UniProtKB-KW"/>
</dbReference>
<gene>
    <name evidence="2" type="ORF">C7K55_01980</name>
</gene>
<dbReference type="InterPro" id="IPR001173">
    <property type="entry name" value="Glyco_trans_2-like"/>
</dbReference>
<keyword evidence="2" id="KW-0808">Transferase</keyword>
<accession>A0A2P7MZZ8</accession>